<evidence type="ECO:0000259" key="3">
    <source>
        <dbReference type="SMART" id="SM00563"/>
    </source>
</evidence>
<sequence>MKKERADILYDCALWVFNIMLDIFFREIRPRGSHKVPLEGPLIFVAAPHANQFVDPLIVMRECNRRVSFLIAAKSMKQKFIGFLANLVHPIPVMRPQDLAETGIGRIHLLNPKTEPLRITGIDTEFTKQLSAMDSIILPRNSGKLNIVQVISDTELLIQSAVKDKKALDYLIKSGGTAYKCLPHIDQDAVYEKVYSELNNGRCITIFPEGGSHDRAEMLPFKAGVTIMALGAMAEYPGLDVKIVPCGLNYFHAHRFRSRAVIEFGNPITISPELVQKFKNGGQEKREACSSLLDTIFYALKSVTVNAANEQTLMVIQAARRLYKPAHRRLHIAQVVDLNRRFVIGYNLYKDDPRVIELQQKVLAYNQLLKYHGLRDHQVPEINLRGWRTFCLLWYRVGVFIVWGLLSFPGSILNLPIVITAKAISAKKAKEALASSTVKIAGRDVLATWKFLVGLVLIPTLYGLYTLIVFWICIKSDLSWFQRIVFPLITWTFLPFISYASMRFAENGVDVFKSLRPLYVALVDPDSTDNLRQLREKLSQDITQVINEIGPHVFSDFDPDNVFRNDSSSQESVSELAEGGRTFSQIAGELLTGTAKVLLDDSKIFNWTKQDEDSDGLLYFLDKSGTAANSTATSDAEGPAELKPVQRKSKLKEEL</sequence>
<feature type="compositionally biased region" description="Basic residues" evidence="1">
    <location>
        <begin position="645"/>
        <end position="655"/>
    </location>
</feature>
<dbReference type="AlphaFoldDB" id="A0A8H7VRM7"/>
<dbReference type="GO" id="GO:0004366">
    <property type="term" value="F:glycerol-3-phosphate O-acyltransferase activity"/>
    <property type="evidence" value="ECO:0007669"/>
    <property type="project" value="TreeGrafter"/>
</dbReference>
<comment type="caution">
    <text evidence="4">The sequence shown here is derived from an EMBL/GenBank/DDBJ whole genome shotgun (WGS) entry which is preliminary data.</text>
</comment>
<dbReference type="GO" id="GO:0008654">
    <property type="term" value="P:phospholipid biosynthetic process"/>
    <property type="evidence" value="ECO:0007669"/>
    <property type="project" value="TreeGrafter"/>
</dbReference>
<accession>A0A8H7VRM7</accession>
<feature type="transmembrane region" description="Helical" evidence="2">
    <location>
        <begin position="451"/>
        <end position="472"/>
    </location>
</feature>
<dbReference type="GO" id="GO:0016287">
    <property type="term" value="F:glycerone-phosphate O-acyltransferase activity"/>
    <property type="evidence" value="ECO:0007669"/>
    <property type="project" value="TreeGrafter"/>
</dbReference>
<keyword evidence="2" id="KW-0812">Transmembrane</keyword>
<organism evidence="4 5">
    <name type="scientific">Thamnidium elegans</name>
    <dbReference type="NCBI Taxonomy" id="101142"/>
    <lineage>
        <taxon>Eukaryota</taxon>
        <taxon>Fungi</taxon>
        <taxon>Fungi incertae sedis</taxon>
        <taxon>Mucoromycota</taxon>
        <taxon>Mucoromycotina</taxon>
        <taxon>Mucoromycetes</taxon>
        <taxon>Mucorales</taxon>
        <taxon>Mucorineae</taxon>
        <taxon>Mucoraceae</taxon>
        <taxon>Thamnidium</taxon>
    </lineage>
</organism>
<keyword evidence="2" id="KW-0472">Membrane</keyword>
<dbReference type="SMART" id="SM00563">
    <property type="entry name" value="PlsC"/>
    <property type="match status" value="1"/>
</dbReference>
<dbReference type="CDD" id="cd07992">
    <property type="entry name" value="LPLAT_AAK14816-like"/>
    <property type="match status" value="1"/>
</dbReference>
<feature type="transmembrane region" description="Helical" evidence="2">
    <location>
        <begin position="484"/>
        <end position="502"/>
    </location>
</feature>
<evidence type="ECO:0000313" key="4">
    <source>
        <dbReference type="EMBL" id="KAG2232191.1"/>
    </source>
</evidence>
<dbReference type="Pfam" id="PF01553">
    <property type="entry name" value="Acyltransferase"/>
    <property type="match status" value="1"/>
</dbReference>
<reference evidence="4" key="1">
    <citation type="submission" date="2021-01" db="EMBL/GenBank/DDBJ databases">
        <title>Metabolic potential, ecology and presence of endohyphal bacteria is reflected in genomic diversity of Mucoromycotina.</title>
        <authorList>
            <person name="Muszewska A."/>
            <person name="Okrasinska A."/>
            <person name="Steczkiewicz K."/>
            <person name="Drgas O."/>
            <person name="Orlowska M."/>
            <person name="Perlinska-Lenart U."/>
            <person name="Aleksandrzak-Piekarczyk T."/>
            <person name="Szatraj K."/>
            <person name="Zielenkiewicz U."/>
            <person name="Pilsyk S."/>
            <person name="Malc E."/>
            <person name="Mieczkowski P."/>
            <person name="Kruszewska J.S."/>
            <person name="Biernat P."/>
            <person name="Pawlowska J."/>
        </authorList>
    </citation>
    <scope>NUCLEOTIDE SEQUENCE</scope>
    <source>
        <strain evidence="4">WA0000018081</strain>
    </source>
</reference>
<evidence type="ECO:0000256" key="1">
    <source>
        <dbReference type="SAM" id="MobiDB-lite"/>
    </source>
</evidence>
<name>A0A8H7VRM7_9FUNG</name>
<keyword evidence="5" id="KW-1185">Reference proteome</keyword>
<evidence type="ECO:0000256" key="2">
    <source>
        <dbReference type="SAM" id="Phobius"/>
    </source>
</evidence>
<dbReference type="InterPro" id="IPR052744">
    <property type="entry name" value="GPAT/DAPAT"/>
</dbReference>
<keyword evidence="2" id="KW-1133">Transmembrane helix</keyword>
<proteinExistence type="predicted"/>
<dbReference type="OrthoDB" id="2427554at2759"/>
<protein>
    <recommendedName>
        <fullName evidence="3">Phospholipid/glycerol acyltransferase domain-containing protein</fullName>
    </recommendedName>
</protein>
<dbReference type="EMBL" id="JAEPRE010000120">
    <property type="protein sequence ID" value="KAG2232191.1"/>
    <property type="molecule type" value="Genomic_DNA"/>
</dbReference>
<feature type="region of interest" description="Disordered" evidence="1">
    <location>
        <begin position="628"/>
        <end position="655"/>
    </location>
</feature>
<dbReference type="InterPro" id="IPR002123">
    <property type="entry name" value="Plipid/glycerol_acylTrfase"/>
</dbReference>
<dbReference type="PANTHER" id="PTHR31605">
    <property type="entry name" value="GLYCEROL-3-PHOSPHATE O-ACYLTRANSFERASE 1"/>
    <property type="match status" value="1"/>
</dbReference>
<dbReference type="SUPFAM" id="SSF69593">
    <property type="entry name" value="Glycerol-3-phosphate (1)-acyltransferase"/>
    <property type="match status" value="1"/>
</dbReference>
<feature type="transmembrane region" description="Helical" evidence="2">
    <location>
        <begin position="393"/>
        <end position="412"/>
    </location>
</feature>
<evidence type="ECO:0000313" key="5">
    <source>
        <dbReference type="Proteomes" id="UP000613177"/>
    </source>
</evidence>
<dbReference type="Proteomes" id="UP000613177">
    <property type="component" value="Unassembled WGS sequence"/>
</dbReference>
<dbReference type="PANTHER" id="PTHR31605:SF0">
    <property type="entry name" value="GLYCEROL-3-PHOSPHATE O-ACYLTRANSFERASE 1"/>
    <property type="match status" value="1"/>
</dbReference>
<feature type="domain" description="Phospholipid/glycerol acyltransferase" evidence="3">
    <location>
        <begin position="43"/>
        <end position="251"/>
    </location>
</feature>
<gene>
    <name evidence="4" type="ORF">INT48_004119</name>
</gene>